<dbReference type="AlphaFoldDB" id="A0AAU9IZ02"/>
<reference evidence="3" key="1">
    <citation type="submission" date="2021-09" db="EMBL/GenBank/DDBJ databases">
        <authorList>
            <consortium name="AG Swart"/>
            <person name="Singh M."/>
            <person name="Singh A."/>
            <person name="Seah K."/>
            <person name="Emmerich C."/>
        </authorList>
    </citation>
    <scope>NUCLEOTIDE SEQUENCE</scope>
    <source>
        <strain evidence="3">ATCC30299</strain>
    </source>
</reference>
<feature type="coiled-coil region" evidence="1">
    <location>
        <begin position="81"/>
        <end position="151"/>
    </location>
</feature>
<comment type="caution">
    <text evidence="3">The sequence shown here is derived from an EMBL/GenBank/DDBJ whole genome shotgun (WGS) entry which is preliminary data.</text>
</comment>
<protein>
    <submittedName>
        <fullName evidence="3">Uncharacterized protein</fullName>
    </submittedName>
</protein>
<evidence type="ECO:0000313" key="3">
    <source>
        <dbReference type="EMBL" id="CAG9318399.1"/>
    </source>
</evidence>
<evidence type="ECO:0000256" key="1">
    <source>
        <dbReference type="SAM" id="Coils"/>
    </source>
</evidence>
<name>A0AAU9IZ02_9CILI</name>
<keyword evidence="1" id="KW-0175">Coiled coil</keyword>
<proteinExistence type="predicted"/>
<feature type="region of interest" description="Disordered" evidence="2">
    <location>
        <begin position="263"/>
        <end position="288"/>
    </location>
</feature>
<accession>A0AAU9IZ02</accession>
<sequence length="318" mass="38388">MSDEENNLETTVKEFAMRLHNKLHEQKTELDESMLNPQDFEKLAPNECFQYVSDWVKELIELKRNFTVFQTFKGLPRDKTYQKSLQKLEEVSRNHNKVQHQLRLYIDELQSDVEKSKNKAKNIEFEFYKTVEELEAEKKMLELELQRKDKKIHRLRMINPKKIELSEGERKSLSFDITGGTTSKMIEVDNKRMEEEIKEKEKECRELEYQYNLLKKRLYNDRNQRNFSISQQFRHKYEEKCQEVLSIQKNLENWQVRKRQSRSHSPFDQVYTEPSLRRNSKSPLVRPAWKSNSSKKIIRVQSLKRTISTLSKPHLLDR</sequence>
<evidence type="ECO:0000256" key="2">
    <source>
        <dbReference type="SAM" id="MobiDB-lite"/>
    </source>
</evidence>
<feature type="coiled-coil region" evidence="1">
    <location>
        <begin position="183"/>
        <end position="217"/>
    </location>
</feature>
<gene>
    <name evidence="3" type="ORF">BSTOLATCC_MIC20873</name>
</gene>
<keyword evidence="4" id="KW-1185">Reference proteome</keyword>
<evidence type="ECO:0000313" key="4">
    <source>
        <dbReference type="Proteomes" id="UP001162131"/>
    </source>
</evidence>
<dbReference type="Proteomes" id="UP001162131">
    <property type="component" value="Unassembled WGS sequence"/>
</dbReference>
<dbReference type="EMBL" id="CAJZBQ010000020">
    <property type="protein sequence ID" value="CAG9318399.1"/>
    <property type="molecule type" value="Genomic_DNA"/>
</dbReference>
<organism evidence="3 4">
    <name type="scientific">Blepharisma stoltei</name>
    <dbReference type="NCBI Taxonomy" id="1481888"/>
    <lineage>
        <taxon>Eukaryota</taxon>
        <taxon>Sar</taxon>
        <taxon>Alveolata</taxon>
        <taxon>Ciliophora</taxon>
        <taxon>Postciliodesmatophora</taxon>
        <taxon>Heterotrichea</taxon>
        <taxon>Heterotrichida</taxon>
        <taxon>Blepharismidae</taxon>
        <taxon>Blepharisma</taxon>
    </lineage>
</organism>